<dbReference type="PANTHER" id="PTHR21064:SF6">
    <property type="entry name" value="AMINOGLYCOSIDE PHOSPHOTRANSFERASE DOMAIN-CONTAINING PROTEIN"/>
    <property type="match status" value="1"/>
</dbReference>
<dbReference type="Pfam" id="PF01636">
    <property type="entry name" value="APH"/>
    <property type="match status" value="1"/>
</dbReference>
<evidence type="ECO:0000313" key="3">
    <source>
        <dbReference type="Proteomes" id="UP000730618"/>
    </source>
</evidence>
<sequence>MTVSAYFPTQASILSNQALETVFRSNYSLVAETIHCHLYRKGMHDTYVVKAGLKQYYLKIYYCGLRTLEEIEAEVSLLHHLKKESIRVVDPVVRNNGSYVLELKAVEGIRFGVLYDEVEGEEGGTDGEMIEKLGTYIASIHNAFDKITVPVQRWHLDCASLIDHSMQYLMKYANTYPFDFEFLNSIAAEAKRKIEADFTKTLPTYGLCHGDIYGGNIRFDHSGNPIIFDFDLSGYGWRAYDISLLVCRYGWGVDREAMEKRERRKEAFLSGYTKDRSLSAKELDSLYIFAVFRRIFNMGSLYAFFAESWGHDIFYKNVQEEITLLKDWVRAYNI</sequence>
<feature type="domain" description="Aminoglycoside phosphotransferase" evidence="1">
    <location>
        <begin position="45"/>
        <end position="260"/>
    </location>
</feature>
<comment type="caution">
    <text evidence="2">The sequence shown here is derived from an EMBL/GenBank/DDBJ whole genome shotgun (WGS) entry which is preliminary data.</text>
</comment>
<keyword evidence="2" id="KW-0418">Kinase</keyword>
<dbReference type="Proteomes" id="UP000730618">
    <property type="component" value="Unassembled WGS sequence"/>
</dbReference>
<organism evidence="2 3">
    <name type="scientific">Paenibacillus allorhizosphaerae</name>
    <dbReference type="NCBI Taxonomy" id="2849866"/>
    <lineage>
        <taxon>Bacteria</taxon>
        <taxon>Bacillati</taxon>
        <taxon>Bacillota</taxon>
        <taxon>Bacilli</taxon>
        <taxon>Bacillales</taxon>
        <taxon>Paenibacillaceae</taxon>
        <taxon>Paenibacillus</taxon>
    </lineage>
</organism>
<proteinExistence type="predicted"/>
<gene>
    <name evidence="2" type="primary">thrB_2</name>
    <name evidence="2" type="ORF">PAECIP111802_02322</name>
</gene>
<dbReference type="InterPro" id="IPR002575">
    <property type="entry name" value="Aminoglycoside_PTrfase"/>
</dbReference>
<protein>
    <submittedName>
        <fullName evidence="2">Homoserine kinase</fullName>
        <ecNumber evidence="2">2.7.1.39</ecNumber>
    </submittedName>
</protein>
<dbReference type="GO" id="GO:0004413">
    <property type="term" value="F:homoserine kinase activity"/>
    <property type="evidence" value="ECO:0007669"/>
    <property type="project" value="UniProtKB-EC"/>
</dbReference>
<evidence type="ECO:0000313" key="2">
    <source>
        <dbReference type="EMBL" id="CAG7637109.1"/>
    </source>
</evidence>
<reference evidence="2 3" key="1">
    <citation type="submission" date="2021-06" db="EMBL/GenBank/DDBJ databases">
        <authorList>
            <person name="Criscuolo A."/>
        </authorList>
    </citation>
    <scope>NUCLEOTIDE SEQUENCE [LARGE SCALE GENOMIC DNA]</scope>
    <source>
        <strain evidence="3">CIP 111802</strain>
    </source>
</reference>
<dbReference type="EMBL" id="CAJVCE010000005">
    <property type="protein sequence ID" value="CAG7637109.1"/>
    <property type="molecule type" value="Genomic_DNA"/>
</dbReference>
<keyword evidence="3" id="KW-1185">Reference proteome</keyword>
<evidence type="ECO:0000259" key="1">
    <source>
        <dbReference type="Pfam" id="PF01636"/>
    </source>
</evidence>
<dbReference type="PANTHER" id="PTHR21064">
    <property type="entry name" value="AMINOGLYCOSIDE PHOSPHOTRANSFERASE DOMAIN-CONTAINING PROTEIN-RELATED"/>
    <property type="match status" value="1"/>
</dbReference>
<accession>A0ABN7TJB5</accession>
<name>A0ABN7TJB5_9BACL</name>
<dbReference type="EC" id="2.7.1.39" evidence="2"/>
<keyword evidence="2" id="KW-0808">Transferase</keyword>
<dbReference type="InterPro" id="IPR050249">
    <property type="entry name" value="Pseudomonas-type_ThrB"/>
</dbReference>